<dbReference type="PANTHER" id="PTHR34385">
    <property type="entry name" value="D-ALANYL-D-ALANINE CARBOXYPEPTIDASE"/>
    <property type="match status" value="1"/>
</dbReference>
<proteinExistence type="predicted"/>
<protein>
    <submittedName>
        <fullName evidence="2">M15 family metallopeptidase</fullName>
    </submittedName>
</protein>
<comment type="caution">
    <text evidence="2">The sequence shown here is derived from an EMBL/GenBank/DDBJ whole genome shotgun (WGS) entry which is preliminary data.</text>
</comment>
<dbReference type="EMBL" id="JACSQZ010000001">
    <property type="protein sequence ID" value="MBD7913553.1"/>
    <property type="molecule type" value="Genomic_DNA"/>
</dbReference>
<dbReference type="RefSeq" id="WP_191747308.1">
    <property type="nucleotide sequence ID" value="NZ_JACSQZ010000001.1"/>
</dbReference>
<accession>A0ABR8PZG6</accession>
<feature type="domain" description="D-alanyl-D-alanine carboxypeptidase-like core" evidence="1">
    <location>
        <begin position="77"/>
        <end position="199"/>
    </location>
</feature>
<name>A0ABR8PZG6_9CLOT</name>
<dbReference type="PANTHER" id="PTHR34385:SF1">
    <property type="entry name" value="PEPTIDOGLYCAN L-ALANYL-D-GLUTAMATE ENDOPEPTIDASE CWLK"/>
    <property type="match status" value="1"/>
</dbReference>
<reference evidence="2 3" key="1">
    <citation type="submission" date="2020-08" db="EMBL/GenBank/DDBJ databases">
        <title>A Genomic Blueprint of the Chicken Gut Microbiome.</title>
        <authorList>
            <person name="Gilroy R."/>
            <person name="Ravi A."/>
            <person name="Getino M."/>
            <person name="Pursley I."/>
            <person name="Horton D.L."/>
            <person name="Alikhan N.-F."/>
            <person name="Baker D."/>
            <person name="Gharbi K."/>
            <person name="Hall N."/>
            <person name="Watson M."/>
            <person name="Adriaenssens E.M."/>
            <person name="Foster-Nyarko E."/>
            <person name="Jarju S."/>
            <person name="Secka A."/>
            <person name="Antonio M."/>
            <person name="Oren A."/>
            <person name="Chaudhuri R."/>
            <person name="La Ragione R.M."/>
            <person name="Hildebrand F."/>
            <person name="Pallen M.J."/>
        </authorList>
    </citation>
    <scope>NUCLEOTIDE SEQUENCE [LARGE SCALE GENOMIC DNA]</scope>
    <source>
        <strain evidence="2 3">Sa3CUN1</strain>
    </source>
</reference>
<dbReference type="InterPro" id="IPR009045">
    <property type="entry name" value="Zn_M74/Hedgehog-like"/>
</dbReference>
<dbReference type="InterPro" id="IPR052179">
    <property type="entry name" value="DD-CPase-like"/>
</dbReference>
<dbReference type="Proteomes" id="UP000640335">
    <property type="component" value="Unassembled WGS sequence"/>
</dbReference>
<organism evidence="2 3">
    <name type="scientific">Clostridium gallinarum</name>
    <dbReference type="NCBI Taxonomy" id="2762246"/>
    <lineage>
        <taxon>Bacteria</taxon>
        <taxon>Bacillati</taxon>
        <taxon>Bacillota</taxon>
        <taxon>Clostridia</taxon>
        <taxon>Eubacteriales</taxon>
        <taxon>Clostridiaceae</taxon>
        <taxon>Clostridium</taxon>
    </lineage>
</organism>
<sequence length="218" mass="25055">MKRVFKSIIVFIIIVLLSLCGVNIISGNGGEERNSKINNILILVNRKNGLDKSYIPMDLTIPEIPFSDEATNEEKQVAGIIKEPLEELINEAKKEGIILIGNSAYRSYESQEIIYNNRVRDEGKKSADAYVAKPGFSEHQTGLCIDITNKYRYFAEGTEEAEWLEKNCSRFGFIIRYPKNKKRITGIEYEPWHIRYVGKDVAKYIYDNGITLEEYLEK</sequence>
<gene>
    <name evidence="2" type="ORF">H9660_00180</name>
</gene>
<evidence type="ECO:0000313" key="3">
    <source>
        <dbReference type="Proteomes" id="UP000640335"/>
    </source>
</evidence>
<evidence type="ECO:0000313" key="2">
    <source>
        <dbReference type="EMBL" id="MBD7913553.1"/>
    </source>
</evidence>
<keyword evidence="3" id="KW-1185">Reference proteome</keyword>
<dbReference type="SUPFAM" id="SSF55166">
    <property type="entry name" value="Hedgehog/DD-peptidase"/>
    <property type="match status" value="1"/>
</dbReference>
<dbReference type="CDD" id="cd14852">
    <property type="entry name" value="LD-carboxypeptidase"/>
    <property type="match status" value="1"/>
</dbReference>
<dbReference type="InterPro" id="IPR058193">
    <property type="entry name" value="VanY/YodJ_core_dom"/>
</dbReference>
<dbReference type="Pfam" id="PF02557">
    <property type="entry name" value="VanY"/>
    <property type="match status" value="1"/>
</dbReference>
<dbReference type="InterPro" id="IPR003709">
    <property type="entry name" value="VanY-like_core_dom"/>
</dbReference>
<evidence type="ECO:0000259" key="1">
    <source>
        <dbReference type="Pfam" id="PF02557"/>
    </source>
</evidence>
<dbReference type="Gene3D" id="3.30.1380.10">
    <property type="match status" value="1"/>
</dbReference>